<dbReference type="Pfam" id="PF14368">
    <property type="entry name" value="LTP_2"/>
    <property type="match status" value="1"/>
</dbReference>
<evidence type="ECO:0000256" key="9">
    <source>
        <dbReference type="SAM" id="MobiDB-lite"/>
    </source>
</evidence>
<dbReference type="InterPro" id="IPR043325">
    <property type="entry name" value="LTSS"/>
</dbReference>
<keyword evidence="4" id="KW-0472">Membrane</keyword>
<keyword evidence="3" id="KW-1003">Cell membrane</keyword>
<feature type="domain" description="Bifunctional inhibitor/plant lipid transfer protein/seed storage helical" evidence="11">
    <location>
        <begin position="34"/>
        <end position="113"/>
    </location>
</feature>
<evidence type="ECO:0000256" key="10">
    <source>
        <dbReference type="SAM" id="SignalP"/>
    </source>
</evidence>
<dbReference type="SMART" id="SM00499">
    <property type="entry name" value="AAI"/>
    <property type="match status" value="1"/>
</dbReference>
<keyword evidence="8" id="KW-0449">Lipoprotein</keyword>
<keyword evidence="4" id="KW-0336">GPI-anchor</keyword>
<evidence type="ECO:0000256" key="4">
    <source>
        <dbReference type="ARBA" id="ARBA00022622"/>
    </source>
</evidence>
<dbReference type="CDD" id="cd00010">
    <property type="entry name" value="AAI_LTSS"/>
    <property type="match status" value="1"/>
</dbReference>
<reference evidence="12 13" key="1">
    <citation type="journal article" date="2018" name="Proc. Natl. Acad. Sci. U.S.A.">
        <title>Draft genome sequence of Camellia sinensis var. sinensis provides insights into the evolution of the tea genome and tea quality.</title>
        <authorList>
            <person name="Wei C."/>
            <person name="Yang H."/>
            <person name="Wang S."/>
            <person name="Zhao J."/>
            <person name="Liu C."/>
            <person name="Gao L."/>
            <person name="Xia E."/>
            <person name="Lu Y."/>
            <person name="Tai Y."/>
            <person name="She G."/>
            <person name="Sun J."/>
            <person name="Cao H."/>
            <person name="Tong W."/>
            <person name="Gao Q."/>
            <person name="Li Y."/>
            <person name="Deng W."/>
            <person name="Jiang X."/>
            <person name="Wang W."/>
            <person name="Chen Q."/>
            <person name="Zhang S."/>
            <person name="Li H."/>
            <person name="Wu J."/>
            <person name="Wang P."/>
            <person name="Li P."/>
            <person name="Shi C."/>
            <person name="Zheng F."/>
            <person name="Jian J."/>
            <person name="Huang B."/>
            <person name="Shan D."/>
            <person name="Shi M."/>
            <person name="Fang C."/>
            <person name="Yue Y."/>
            <person name="Li F."/>
            <person name="Li D."/>
            <person name="Wei S."/>
            <person name="Han B."/>
            <person name="Jiang C."/>
            <person name="Yin Y."/>
            <person name="Xia T."/>
            <person name="Zhang Z."/>
            <person name="Bennetzen J.L."/>
            <person name="Zhao S."/>
            <person name="Wan X."/>
        </authorList>
    </citation>
    <scope>NUCLEOTIDE SEQUENCE [LARGE SCALE GENOMIC DNA]</scope>
    <source>
        <strain evidence="13">cv. Shuchazao</strain>
        <tissue evidence="12">Leaf</tissue>
    </source>
</reference>
<keyword evidence="6" id="KW-1015">Disulfide bond</keyword>
<comment type="caution">
    <text evidence="12">The sequence shown here is derived from an EMBL/GenBank/DDBJ whole genome shotgun (WGS) entry which is preliminary data.</text>
</comment>
<evidence type="ECO:0000256" key="8">
    <source>
        <dbReference type="ARBA" id="ARBA00023288"/>
    </source>
</evidence>
<gene>
    <name evidence="12" type="ORF">TEA_008827</name>
</gene>
<evidence type="ECO:0000313" key="12">
    <source>
        <dbReference type="EMBL" id="THG09496.1"/>
    </source>
</evidence>
<organism evidence="12 13">
    <name type="scientific">Camellia sinensis var. sinensis</name>
    <name type="common">China tea</name>
    <dbReference type="NCBI Taxonomy" id="542762"/>
    <lineage>
        <taxon>Eukaryota</taxon>
        <taxon>Viridiplantae</taxon>
        <taxon>Streptophyta</taxon>
        <taxon>Embryophyta</taxon>
        <taxon>Tracheophyta</taxon>
        <taxon>Spermatophyta</taxon>
        <taxon>Magnoliopsida</taxon>
        <taxon>eudicotyledons</taxon>
        <taxon>Gunneridae</taxon>
        <taxon>Pentapetalae</taxon>
        <taxon>asterids</taxon>
        <taxon>Ericales</taxon>
        <taxon>Theaceae</taxon>
        <taxon>Camellia</taxon>
    </lineage>
</organism>
<dbReference type="SUPFAM" id="SSF47699">
    <property type="entry name" value="Bifunctional inhibitor/lipid-transfer protein/seed storage 2S albumin"/>
    <property type="match status" value="1"/>
</dbReference>
<evidence type="ECO:0000259" key="11">
    <source>
        <dbReference type="SMART" id="SM00499"/>
    </source>
</evidence>
<evidence type="ECO:0000256" key="6">
    <source>
        <dbReference type="ARBA" id="ARBA00023157"/>
    </source>
</evidence>
<evidence type="ECO:0000256" key="2">
    <source>
        <dbReference type="ARBA" id="ARBA00009748"/>
    </source>
</evidence>
<dbReference type="STRING" id="542762.A0A4S4E2R9"/>
<dbReference type="GO" id="GO:0005886">
    <property type="term" value="C:plasma membrane"/>
    <property type="evidence" value="ECO:0007669"/>
    <property type="project" value="UniProtKB-SubCell"/>
</dbReference>
<evidence type="ECO:0000313" key="13">
    <source>
        <dbReference type="Proteomes" id="UP000306102"/>
    </source>
</evidence>
<evidence type="ECO:0000256" key="5">
    <source>
        <dbReference type="ARBA" id="ARBA00022729"/>
    </source>
</evidence>
<evidence type="ECO:0000256" key="1">
    <source>
        <dbReference type="ARBA" id="ARBA00004609"/>
    </source>
</evidence>
<comment type="subcellular location">
    <subcellularLocation>
        <location evidence="1">Cell membrane</location>
        <topology evidence="1">Lipid-anchor</topology>
        <topology evidence="1">GPI-anchor</topology>
    </subcellularLocation>
</comment>
<comment type="similarity">
    <text evidence="2">Belongs to the plant LTP family.</text>
</comment>
<dbReference type="Gene3D" id="1.10.110.10">
    <property type="entry name" value="Plant lipid-transfer and hydrophobic proteins"/>
    <property type="match status" value="1"/>
</dbReference>
<protein>
    <recommendedName>
        <fullName evidence="11">Bifunctional inhibitor/plant lipid transfer protein/seed storage helical domain-containing protein</fullName>
    </recommendedName>
</protein>
<evidence type="ECO:0000256" key="7">
    <source>
        <dbReference type="ARBA" id="ARBA00023180"/>
    </source>
</evidence>
<dbReference type="InterPro" id="IPR016140">
    <property type="entry name" value="Bifunc_inhib/LTP/seed_store"/>
</dbReference>
<sequence length="216" mass="22293">MAIFVTFLRLLPTLAIALITVLIVPVHCQIQSTCTASMFSSVSPCMNFITNSTANGTSPTTDCCNSLRSLTSNGMACLCLIATGSVPFQIPINRTVAISLPRTCKMPRVPVQCKASVAPIPAPGPIALSPTLSPSAAAPLSPQASVAPNLVSPALAPKADTTPLLTPPSPTVASEAPTANSGSRPVLTPSVATPPHNFSPFLQLALLAAIVLKYYY</sequence>
<feature type="chain" id="PRO_5020530926" description="Bifunctional inhibitor/plant lipid transfer protein/seed storage helical domain-containing protein" evidence="10">
    <location>
        <begin position="29"/>
        <end position="216"/>
    </location>
</feature>
<dbReference type="EMBL" id="SDRB02008475">
    <property type="protein sequence ID" value="THG09496.1"/>
    <property type="molecule type" value="Genomic_DNA"/>
</dbReference>
<dbReference type="PANTHER" id="PTHR33044">
    <property type="entry name" value="BIFUNCTIONAL INHIBITOR/LIPID-TRANSFER PROTEIN/SEED STORAGE 2S ALBUMIN SUPERFAMILY PROTEIN-RELATED"/>
    <property type="match status" value="1"/>
</dbReference>
<dbReference type="InterPro" id="IPR036312">
    <property type="entry name" value="Bifun_inhib/LTP/seed_sf"/>
</dbReference>
<dbReference type="GO" id="GO:0098552">
    <property type="term" value="C:side of membrane"/>
    <property type="evidence" value="ECO:0007669"/>
    <property type="project" value="UniProtKB-KW"/>
</dbReference>
<accession>A0A4S4E2R9</accession>
<keyword evidence="7" id="KW-0325">Glycoprotein</keyword>
<keyword evidence="5 10" id="KW-0732">Signal</keyword>
<dbReference type="AlphaFoldDB" id="A0A4S4E2R9"/>
<keyword evidence="13" id="KW-1185">Reference proteome</keyword>
<dbReference type="Proteomes" id="UP000306102">
    <property type="component" value="Unassembled WGS sequence"/>
</dbReference>
<feature type="region of interest" description="Disordered" evidence="9">
    <location>
        <begin position="158"/>
        <end position="188"/>
    </location>
</feature>
<name>A0A4S4E2R9_CAMSN</name>
<evidence type="ECO:0000256" key="3">
    <source>
        <dbReference type="ARBA" id="ARBA00022475"/>
    </source>
</evidence>
<proteinExistence type="inferred from homology"/>
<feature type="signal peptide" evidence="10">
    <location>
        <begin position="1"/>
        <end position="28"/>
    </location>
</feature>